<reference evidence="1" key="1">
    <citation type="submission" date="2019-08" db="EMBL/GenBank/DDBJ databases">
        <authorList>
            <person name="Kucharzyk K."/>
            <person name="Murdoch R.W."/>
            <person name="Higgins S."/>
            <person name="Loffler F."/>
        </authorList>
    </citation>
    <scope>NUCLEOTIDE SEQUENCE</scope>
</reference>
<organism evidence="1">
    <name type="scientific">bioreactor metagenome</name>
    <dbReference type="NCBI Taxonomy" id="1076179"/>
    <lineage>
        <taxon>unclassified sequences</taxon>
        <taxon>metagenomes</taxon>
        <taxon>ecological metagenomes</taxon>
    </lineage>
</organism>
<gene>
    <name evidence="1" type="ORF">SDC9_200330</name>
</gene>
<name>A0A645IMY0_9ZZZZ</name>
<sequence>MRSAERRLDETEICSALDELLQHADRIHHRHLDAQRWRFASQPRQHGRHQVIADGQTRRNMEAGRYVLAEGALQGVSSLEQIQRTRQQVVAVLVELDAAPDAIEQRSPELAFQFGQGAAGS</sequence>
<proteinExistence type="predicted"/>
<dbReference type="AlphaFoldDB" id="A0A645IMY0"/>
<accession>A0A645IMY0</accession>
<protein>
    <submittedName>
        <fullName evidence="1">Uncharacterized protein</fullName>
    </submittedName>
</protein>
<dbReference type="EMBL" id="VSSQ01118998">
    <property type="protein sequence ID" value="MPN52668.1"/>
    <property type="molecule type" value="Genomic_DNA"/>
</dbReference>
<evidence type="ECO:0000313" key="1">
    <source>
        <dbReference type="EMBL" id="MPN52668.1"/>
    </source>
</evidence>
<comment type="caution">
    <text evidence="1">The sequence shown here is derived from an EMBL/GenBank/DDBJ whole genome shotgun (WGS) entry which is preliminary data.</text>
</comment>